<dbReference type="PANTHER" id="PTHR44227:SF3">
    <property type="entry name" value="PROTEIN O-MANNOSYL-TRANSFERASE TMTC4"/>
    <property type="match status" value="1"/>
</dbReference>
<organism evidence="4 5">
    <name type="scientific">Elongatibacter sediminis</name>
    <dbReference type="NCBI Taxonomy" id="3119006"/>
    <lineage>
        <taxon>Bacteria</taxon>
        <taxon>Pseudomonadati</taxon>
        <taxon>Pseudomonadota</taxon>
        <taxon>Gammaproteobacteria</taxon>
        <taxon>Chromatiales</taxon>
        <taxon>Wenzhouxiangellaceae</taxon>
        <taxon>Elongatibacter</taxon>
    </lineage>
</organism>
<evidence type="ECO:0000256" key="1">
    <source>
        <dbReference type="ARBA" id="ARBA00022737"/>
    </source>
</evidence>
<protein>
    <submittedName>
        <fullName evidence="4">Tetratricopeptide repeat protein</fullName>
    </submittedName>
</protein>
<dbReference type="Proteomes" id="UP001359886">
    <property type="component" value="Unassembled WGS sequence"/>
</dbReference>
<dbReference type="SUPFAM" id="SSF48452">
    <property type="entry name" value="TPR-like"/>
    <property type="match status" value="1"/>
</dbReference>
<name>A0AAW9RE95_9GAMM</name>
<evidence type="ECO:0000256" key="3">
    <source>
        <dbReference type="PROSITE-ProRule" id="PRU00339"/>
    </source>
</evidence>
<dbReference type="InterPro" id="IPR019734">
    <property type="entry name" value="TPR_rpt"/>
</dbReference>
<dbReference type="SUPFAM" id="SSF54001">
    <property type="entry name" value="Cysteine proteinases"/>
    <property type="match status" value="1"/>
</dbReference>
<evidence type="ECO:0000313" key="5">
    <source>
        <dbReference type="Proteomes" id="UP001359886"/>
    </source>
</evidence>
<dbReference type="SMART" id="SM00028">
    <property type="entry name" value="TPR"/>
    <property type="match status" value="4"/>
</dbReference>
<keyword evidence="1" id="KW-0677">Repeat</keyword>
<keyword evidence="2 3" id="KW-0802">TPR repeat</keyword>
<dbReference type="PANTHER" id="PTHR44227">
    <property type="match status" value="1"/>
</dbReference>
<sequence>MVMQRKSGECARIAGGILLLAAMLGGCALQSDQPSRSIAPLQGHDIPPVEIPEFDELTPAMQAFLDRWVVSDRGPDRHAWSLVWAATDRNILDFRYDPAVTLPPAETFRRRTGNCLAFSLMFVALARHAGLNAWYQEVEVPPQWNTTNHTLLVSMHINVVVQGRSGAWVVDVSGRASARTRRLRRVSDEEAQAQFLNNLGADALTRDDLDYAYAYFAAAIRRAPQVSFVWSNLGVVYNRNGQTDEARRAHRTALQIDPGNSVAANNLFLIYEQEGDLAAAQALRAQVEKHRRHNPYYLYHLSSDALAAGRITESRELLEQAIELQSREYRFHYELARTLVRAGDMGGARASLRRARELAPDDALAGDLSVDNLPALPD</sequence>
<dbReference type="InterPro" id="IPR052346">
    <property type="entry name" value="O-mannosyl-transferase_TMTC"/>
</dbReference>
<dbReference type="Gene3D" id="1.25.40.10">
    <property type="entry name" value="Tetratricopeptide repeat domain"/>
    <property type="match status" value="2"/>
</dbReference>
<dbReference type="PROSITE" id="PS51257">
    <property type="entry name" value="PROKAR_LIPOPROTEIN"/>
    <property type="match status" value="1"/>
</dbReference>
<evidence type="ECO:0000313" key="4">
    <source>
        <dbReference type="EMBL" id="MEJ8566750.1"/>
    </source>
</evidence>
<comment type="caution">
    <text evidence="4">The sequence shown here is derived from an EMBL/GenBank/DDBJ whole genome shotgun (WGS) entry which is preliminary data.</text>
</comment>
<dbReference type="Pfam" id="PF14559">
    <property type="entry name" value="TPR_19"/>
    <property type="match status" value="1"/>
</dbReference>
<proteinExistence type="predicted"/>
<reference evidence="4 5" key="1">
    <citation type="submission" date="2024-02" db="EMBL/GenBank/DDBJ databases">
        <title>A novel Wenzhouxiangellaceae bacterium, isolated from coastal sediments.</title>
        <authorList>
            <person name="Du Z.-J."/>
            <person name="Ye Y.-Q."/>
            <person name="Zhang X.-Y."/>
        </authorList>
    </citation>
    <scope>NUCLEOTIDE SEQUENCE [LARGE SCALE GENOMIC DNA]</scope>
    <source>
        <strain evidence="4 5">CH-27</strain>
    </source>
</reference>
<feature type="repeat" description="TPR" evidence="3">
    <location>
        <begin position="227"/>
        <end position="260"/>
    </location>
</feature>
<dbReference type="InterPro" id="IPR038765">
    <property type="entry name" value="Papain-like_cys_pep_sf"/>
</dbReference>
<dbReference type="PROSITE" id="PS50005">
    <property type="entry name" value="TPR"/>
    <property type="match status" value="1"/>
</dbReference>
<evidence type="ECO:0000256" key="2">
    <source>
        <dbReference type="ARBA" id="ARBA00022803"/>
    </source>
</evidence>
<accession>A0AAW9RE95</accession>
<dbReference type="AlphaFoldDB" id="A0AAW9RE95"/>
<dbReference type="InterPro" id="IPR011990">
    <property type="entry name" value="TPR-like_helical_dom_sf"/>
</dbReference>
<keyword evidence="5" id="KW-1185">Reference proteome</keyword>
<dbReference type="EMBL" id="JAZHOG010000002">
    <property type="protein sequence ID" value="MEJ8566750.1"/>
    <property type="molecule type" value="Genomic_DNA"/>
</dbReference>
<dbReference type="Gene3D" id="3.10.620.30">
    <property type="match status" value="1"/>
</dbReference>
<dbReference type="Pfam" id="PF13432">
    <property type="entry name" value="TPR_16"/>
    <property type="match status" value="1"/>
</dbReference>
<dbReference type="RefSeq" id="WP_354694071.1">
    <property type="nucleotide sequence ID" value="NZ_JAZHOG010000002.1"/>
</dbReference>
<gene>
    <name evidence="4" type="ORF">V3330_03830</name>
</gene>